<reference evidence="1" key="1">
    <citation type="submission" date="2019-08" db="EMBL/GenBank/DDBJ databases">
        <authorList>
            <person name="Kucharzyk K."/>
            <person name="Murdoch R.W."/>
            <person name="Higgins S."/>
            <person name="Loffler F."/>
        </authorList>
    </citation>
    <scope>NUCLEOTIDE SEQUENCE</scope>
</reference>
<dbReference type="SMART" id="SM00028">
    <property type="entry name" value="TPR"/>
    <property type="match status" value="2"/>
</dbReference>
<comment type="caution">
    <text evidence="1">The sequence shown here is derived from an EMBL/GenBank/DDBJ whole genome shotgun (WGS) entry which is preliminary data.</text>
</comment>
<dbReference type="InterPro" id="IPR019734">
    <property type="entry name" value="TPR_rpt"/>
</dbReference>
<proteinExistence type="predicted"/>
<protein>
    <recommendedName>
        <fullName evidence="2">Tetratricopeptide repeat protein</fullName>
    </recommendedName>
</protein>
<dbReference type="Pfam" id="PF13431">
    <property type="entry name" value="TPR_17"/>
    <property type="match status" value="1"/>
</dbReference>
<organism evidence="1">
    <name type="scientific">bioreactor metagenome</name>
    <dbReference type="NCBI Taxonomy" id="1076179"/>
    <lineage>
        <taxon>unclassified sequences</taxon>
        <taxon>metagenomes</taxon>
        <taxon>ecological metagenomes</taxon>
    </lineage>
</organism>
<dbReference type="AlphaFoldDB" id="A0A645EJS2"/>
<evidence type="ECO:0000313" key="1">
    <source>
        <dbReference type="EMBL" id="MPN02007.1"/>
    </source>
</evidence>
<gene>
    <name evidence="1" type="ORF">SDC9_149220</name>
</gene>
<evidence type="ECO:0008006" key="2">
    <source>
        <dbReference type="Google" id="ProtNLM"/>
    </source>
</evidence>
<name>A0A645EJS2_9ZZZZ</name>
<dbReference type="SUPFAM" id="SSF48452">
    <property type="entry name" value="TPR-like"/>
    <property type="match status" value="1"/>
</dbReference>
<accession>A0A645EJS2</accession>
<dbReference type="EMBL" id="VSSQ01047974">
    <property type="protein sequence ID" value="MPN02007.1"/>
    <property type="molecule type" value="Genomic_DNA"/>
</dbReference>
<dbReference type="PROSITE" id="PS50005">
    <property type="entry name" value="TPR"/>
    <property type="match status" value="1"/>
</dbReference>
<dbReference type="InterPro" id="IPR011990">
    <property type="entry name" value="TPR-like_helical_dom_sf"/>
</dbReference>
<dbReference type="Gene3D" id="1.25.40.10">
    <property type="entry name" value="Tetratricopeptide repeat domain"/>
    <property type="match status" value="1"/>
</dbReference>
<sequence length="219" mass="26075">MKSQSNYHTIKKFQQLVQEEYNTNINEENYIESILNEVEKNASLHNYFKQYIEENKDNLNVLWALEMFLFIRASEKKDVEAVENYSKRLKIYADNYYIEYVLADMSLRYYGNIFESKEKFLKSLELKKNDPMSYYNLGYIYNLLGMFDKSLENYQKSSFFSDDAPNGEELKVKALYNMAKNYLIVKNDDEKSEIVLNEVLAINPDYSNARQMLDRLKGE</sequence>